<protein>
    <submittedName>
        <fullName evidence="4">C4-dicarboxylate ABC transporter</fullName>
    </submittedName>
</protein>
<gene>
    <name evidence="4" type="ORF">B0537_09290</name>
</gene>
<dbReference type="SUPFAM" id="SSF53850">
    <property type="entry name" value="Periplasmic binding protein-like II"/>
    <property type="match status" value="1"/>
</dbReference>
<dbReference type="KEGG" id="dfg:B0537_09290"/>
<comment type="similarity">
    <text evidence="1">Belongs to the bacterial solute-binding protein 7 family.</text>
</comment>
<dbReference type="PROSITE" id="PS51257">
    <property type="entry name" value="PROKAR_LIPOPROTEIN"/>
    <property type="match status" value="1"/>
</dbReference>
<evidence type="ECO:0000256" key="2">
    <source>
        <dbReference type="ARBA" id="ARBA00022448"/>
    </source>
</evidence>
<dbReference type="Proteomes" id="UP000189464">
    <property type="component" value="Chromosome"/>
</dbReference>
<dbReference type="GO" id="GO:0055085">
    <property type="term" value="P:transmembrane transport"/>
    <property type="evidence" value="ECO:0007669"/>
    <property type="project" value="InterPro"/>
</dbReference>
<dbReference type="InterPro" id="IPR018389">
    <property type="entry name" value="DctP_fam"/>
</dbReference>
<evidence type="ECO:0000313" key="4">
    <source>
        <dbReference type="EMBL" id="AQS59259.1"/>
    </source>
</evidence>
<organism evidence="4 5">
    <name type="scientific">Desulforamulus ferrireducens</name>
    <dbReference type="NCBI Taxonomy" id="1833852"/>
    <lineage>
        <taxon>Bacteria</taxon>
        <taxon>Bacillati</taxon>
        <taxon>Bacillota</taxon>
        <taxon>Clostridia</taxon>
        <taxon>Eubacteriales</taxon>
        <taxon>Peptococcaceae</taxon>
        <taxon>Desulforamulus</taxon>
    </lineage>
</organism>
<dbReference type="PIRSF" id="PIRSF006470">
    <property type="entry name" value="DctB"/>
    <property type="match status" value="1"/>
</dbReference>
<dbReference type="AlphaFoldDB" id="A0A1S6IWV8"/>
<proteinExistence type="inferred from homology"/>
<dbReference type="InterPro" id="IPR038404">
    <property type="entry name" value="TRAP_DctP_sf"/>
</dbReference>
<evidence type="ECO:0000256" key="3">
    <source>
        <dbReference type="ARBA" id="ARBA00022729"/>
    </source>
</evidence>
<dbReference type="Gene3D" id="3.40.190.170">
    <property type="entry name" value="Bacterial extracellular solute-binding protein, family 7"/>
    <property type="match status" value="1"/>
</dbReference>
<dbReference type="CDD" id="cd13674">
    <property type="entry name" value="PBP2_TRAP_SBP_like_1"/>
    <property type="match status" value="1"/>
</dbReference>
<dbReference type="InterPro" id="IPR004682">
    <property type="entry name" value="TRAP_DctP"/>
</dbReference>
<sequence length="339" mass="37347">MSKIKTFIAIIMAVMLTLTLVGCGGDSGGEKAKSDKVIIKFSHVVAETTPKGQAALKFEEIVEQKSGGQMEVQVFPSSQLCGDKEELEALQANTVQFIAPSVTKLVGFVPAFQLVDMPFLFANDEAAYKFYDGPAGQKLMKTLEPVGMLGMAWWPNGAKHFTNSKRPLKTPEDFKGLKFRTQSGGLLDAQFKALGAGSQTLAFAEVYQALQNGTVDGQENTFNNIDTQKYAEVQKYLTISNHGRLDYVVLTNTKFWNSLTPEQQQIITEAMKEATDFERQLAEELNNQSLEAIKATGKVEIYELTEADRAAFIKALEPVYAEYTDKIGSEYIEAAKACN</sequence>
<dbReference type="OrthoDB" id="9815946at2"/>
<dbReference type="EMBL" id="CP019698">
    <property type="protein sequence ID" value="AQS59259.1"/>
    <property type="molecule type" value="Genomic_DNA"/>
</dbReference>
<evidence type="ECO:0000313" key="5">
    <source>
        <dbReference type="Proteomes" id="UP000189464"/>
    </source>
</evidence>
<dbReference type="PANTHER" id="PTHR33376:SF7">
    <property type="entry name" value="C4-DICARBOXYLATE-BINDING PROTEIN DCTB"/>
    <property type="match status" value="1"/>
</dbReference>
<dbReference type="Pfam" id="PF03480">
    <property type="entry name" value="DctP"/>
    <property type="match status" value="1"/>
</dbReference>
<keyword evidence="3" id="KW-0732">Signal</keyword>
<evidence type="ECO:0000256" key="1">
    <source>
        <dbReference type="ARBA" id="ARBA00009023"/>
    </source>
</evidence>
<accession>A0A1S6IWV8</accession>
<dbReference type="GO" id="GO:0030288">
    <property type="term" value="C:outer membrane-bounded periplasmic space"/>
    <property type="evidence" value="ECO:0007669"/>
    <property type="project" value="InterPro"/>
</dbReference>
<keyword evidence="2" id="KW-0813">Transport</keyword>
<dbReference type="NCBIfam" id="TIGR00787">
    <property type="entry name" value="dctP"/>
    <property type="match status" value="1"/>
</dbReference>
<dbReference type="STRING" id="1833852.B0537_09290"/>
<reference evidence="4 5" key="1">
    <citation type="journal article" date="2016" name="Int. J. Syst. Evol. Microbiol.">
        <title>Desulfotomaculum ferrireducens sp. nov., a moderately thermophilic sulfate-reducing and dissimilatory Fe(III)-reducing bacterium isolated from compost.</title>
        <authorList>
            <person name="Yang G."/>
            <person name="Guo J."/>
            <person name="Zhuang L."/>
            <person name="Yuan Y."/>
            <person name="Zhou S."/>
        </authorList>
    </citation>
    <scope>NUCLEOTIDE SEQUENCE [LARGE SCALE GENOMIC DNA]</scope>
    <source>
        <strain evidence="4 5">GSS09</strain>
    </source>
</reference>
<dbReference type="NCBIfam" id="NF037995">
    <property type="entry name" value="TRAP_S1"/>
    <property type="match status" value="1"/>
</dbReference>
<dbReference type="RefSeq" id="WP_077714329.1">
    <property type="nucleotide sequence ID" value="NZ_CP019698.1"/>
</dbReference>
<name>A0A1S6IWV8_9FIRM</name>
<keyword evidence="5" id="KW-1185">Reference proteome</keyword>
<dbReference type="PANTHER" id="PTHR33376">
    <property type="match status" value="1"/>
</dbReference>